<evidence type="ECO:0000313" key="4">
    <source>
        <dbReference type="EMBL" id="KAL2809652.1"/>
    </source>
</evidence>
<dbReference type="Proteomes" id="UP001610334">
    <property type="component" value="Unassembled WGS sequence"/>
</dbReference>
<proteinExistence type="predicted"/>
<reference evidence="4 5" key="1">
    <citation type="submission" date="2024-07" db="EMBL/GenBank/DDBJ databases">
        <title>Section-level genome sequencing and comparative genomics of Aspergillus sections Usti and Cavernicolus.</title>
        <authorList>
            <consortium name="Lawrence Berkeley National Laboratory"/>
            <person name="Nybo J.L."/>
            <person name="Vesth T.C."/>
            <person name="Theobald S."/>
            <person name="Frisvad J.C."/>
            <person name="Larsen T.O."/>
            <person name="Kjaerboelling I."/>
            <person name="Rothschild-Mancinelli K."/>
            <person name="Lyhne E.K."/>
            <person name="Kogle M.E."/>
            <person name="Barry K."/>
            <person name="Clum A."/>
            <person name="Na H."/>
            <person name="Ledsgaard L."/>
            <person name="Lin J."/>
            <person name="Lipzen A."/>
            <person name="Kuo A."/>
            <person name="Riley R."/>
            <person name="Mondo S."/>
            <person name="Labutti K."/>
            <person name="Haridas S."/>
            <person name="Pangalinan J."/>
            <person name="Salamov A.A."/>
            <person name="Simmons B.A."/>
            <person name="Magnuson J.K."/>
            <person name="Chen J."/>
            <person name="Drula E."/>
            <person name="Henrissat B."/>
            <person name="Wiebenga A."/>
            <person name="Lubbers R.J."/>
            <person name="Gomes A.C."/>
            <person name="Makela M.R."/>
            <person name="Stajich J."/>
            <person name="Grigoriev I.V."/>
            <person name="Mortensen U.H."/>
            <person name="De Vries R.P."/>
            <person name="Baker S.E."/>
            <person name="Andersen M.R."/>
        </authorList>
    </citation>
    <scope>NUCLEOTIDE SEQUENCE [LARGE SCALE GENOMIC DNA]</scope>
    <source>
        <strain evidence="4 5">CBS 588.65</strain>
    </source>
</reference>
<comment type="caution">
    <text evidence="4">The sequence shown here is derived from an EMBL/GenBank/DDBJ whole genome shotgun (WGS) entry which is preliminary data.</text>
</comment>
<evidence type="ECO:0000256" key="2">
    <source>
        <dbReference type="PROSITE-ProRule" id="PRU00023"/>
    </source>
</evidence>
<accession>A0ABR4H461</accession>
<protein>
    <recommendedName>
        <fullName evidence="3">Nephrocystin 3-like N-terminal domain-containing protein</fullName>
    </recommendedName>
</protein>
<dbReference type="InterPro" id="IPR027417">
    <property type="entry name" value="P-loop_NTPase"/>
</dbReference>
<dbReference type="PANTHER" id="PTHR10039">
    <property type="entry name" value="AMELOGENIN"/>
    <property type="match status" value="1"/>
</dbReference>
<evidence type="ECO:0000256" key="1">
    <source>
        <dbReference type="ARBA" id="ARBA00022737"/>
    </source>
</evidence>
<keyword evidence="5" id="KW-1185">Reference proteome</keyword>
<dbReference type="InterPro" id="IPR056884">
    <property type="entry name" value="NPHP3-like_N"/>
</dbReference>
<feature type="repeat" description="ANK" evidence="2">
    <location>
        <begin position="458"/>
        <end position="490"/>
    </location>
</feature>
<gene>
    <name evidence="4" type="ORF">BJX63DRAFT_350326</name>
</gene>
<dbReference type="InterPro" id="IPR036770">
    <property type="entry name" value="Ankyrin_rpt-contain_sf"/>
</dbReference>
<organism evidence="4 5">
    <name type="scientific">Aspergillus granulosus</name>
    <dbReference type="NCBI Taxonomy" id="176169"/>
    <lineage>
        <taxon>Eukaryota</taxon>
        <taxon>Fungi</taxon>
        <taxon>Dikarya</taxon>
        <taxon>Ascomycota</taxon>
        <taxon>Pezizomycotina</taxon>
        <taxon>Eurotiomycetes</taxon>
        <taxon>Eurotiomycetidae</taxon>
        <taxon>Eurotiales</taxon>
        <taxon>Aspergillaceae</taxon>
        <taxon>Aspergillus</taxon>
        <taxon>Aspergillus subgen. Nidulantes</taxon>
    </lineage>
</organism>
<name>A0ABR4H461_9EURO</name>
<feature type="domain" description="Nephrocystin 3-like N-terminal" evidence="3">
    <location>
        <begin position="6"/>
        <end position="136"/>
    </location>
</feature>
<evidence type="ECO:0000313" key="5">
    <source>
        <dbReference type="Proteomes" id="UP001610334"/>
    </source>
</evidence>
<sequence length="1276" mass="141774">MLRCNSAMLVETLTKQNDDVIYFFCSRNTNDPGRQDPKAVLRALVHQLALRARGGLPKRLCETFDKRYSTGMARNGMEFDEAHELLLGLLNGYVRTTIVIDALDECSKQDRRSLINSLRNLVDHSTALVRVFVSSRGDGDIAARLKELPNTSVAESMTKTDMERFVEQEVRGAIQYKDLLYGEVTPELEERVTAELLAKAGGMFLWVRLQVQLLCQMPTKGQVLSLLGRLPPTLGQTYDRIYEKIEAGPSAYEAHQALAWLMCAREPLRPTQWASAVSWAINWKQKDTQLSRISAEALLGMCQNLVVFDEMQNHIAFSHISVREYLERKSHFDELHLECVAAETCLRFLINTRLPRPSEVEYGFYKYSARHWISHVKATEESAPPELDEFLGPWQAPTIAYREWKGAVELFGRRYREYRYADEIATLTNGLLLATHYGIRHTTLWKRSRHDPNATDERGLSLLALASRNGQQRIVKLLIRNGATVNPLRTEVDSRTAMCVYNRRQSYSSYVQVDDCHPLFLAIQGGHPKVAMTLLNAGATFGDVNVLSAAAGYGPPKVLLHILEQDPSSRVSDRELIMAAMNDSHPQALKACLSACQDSVITGKVIEAIFEHRTDRKDIVTQVLAHRITASVLTGIWRRKRLGILTSLLEWVPDLPISEVVVEELALDAGPHIDCVVEVLRSLLLGASITSRTLRAVFRLRSGAVKMLKVLLTSKNCRGSEGETKVSNNSKAISANSASLQRLFNENVHIRPTEYLILAALGNREEALELSKLLLSKKPETASITASVVEKAVINEKHGVELVELLLSTGCPIPITRAAVAAERNRVCGTKIIELLLSKSRDMANSSKDNHEDLELYRLQESMLQLRLERLKQGSVSGAPQASPASRQQLLSIQTEGAGQGGVSENDVSAAIEDSSTSLKSLEALVTRCSPLPITEHILRKAAMSPFKSLEIFRLLLADSPNVAAYDSVLQTAVRNPTQAYDLTKLLLERADTIPISRGLILAIEQNRHSGTEILQMLLDSPKTTVGVPAVCTAAAAGKETLFCELLARADTQSIKREYGSIFIAAFDSGNLDVLGRCIDYGGIWGGTDEHGWNADLMACHRQDKALLSRIRWMIGHRSATPLPPSAWEEPESSSVTLFGSTMIIKGNSNSDILVRANHPMIPIGTSYFEVQIIQLDEPEYYSAEDQESLAIGVIDKHMMYNPAYYTDTGYVHDLFLMSEHRGFTQGDTVGFGVDWVRKEQFITMNGVLGMNPLSYYLDLSLSAISGSPTLHPARS</sequence>
<dbReference type="EMBL" id="JBFXLT010000085">
    <property type="protein sequence ID" value="KAL2809652.1"/>
    <property type="molecule type" value="Genomic_DNA"/>
</dbReference>
<evidence type="ECO:0000259" key="3">
    <source>
        <dbReference type="Pfam" id="PF24883"/>
    </source>
</evidence>
<dbReference type="PROSITE" id="PS50297">
    <property type="entry name" value="ANK_REP_REGION"/>
    <property type="match status" value="1"/>
</dbReference>
<dbReference type="Gene3D" id="2.60.120.920">
    <property type="match status" value="1"/>
</dbReference>
<dbReference type="PANTHER" id="PTHR10039:SF16">
    <property type="entry name" value="GPI INOSITOL-DEACYLASE"/>
    <property type="match status" value="1"/>
</dbReference>
<keyword evidence="2" id="KW-0040">ANK repeat</keyword>
<dbReference type="Pfam" id="PF00023">
    <property type="entry name" value="Ank"/>
    <property type="match status" value="1"/>
</dbReference>
<dbReference type="SUPFAM" id="SSF48403">
    <property type="entry name" value="Ankyrin repeat"/>
    <property type="match status" value="1"/>
</dbReference>
<dbReference type="Gene3D" id="1.25.40.20">
    <property type="entry name" value="Ankyrin repeat-containing domain"/>
    <property type="match status" value="2"/>
</dbReference>
<dbReference type="InterPro" id="IPR043136">
    <property type="entry name" value="B30.2/SPRY_sf"/>
</dbReference>
<dbReference type="InterPro" id="IPR002110">
    <property type="entry name" value="Ankyrin_rpt"/>
</dbReference>
<dbReference type="Gene3D" id="3.40.50.300">
    <property type="entry name" value="P-loop containing nucleotide triphosphate hydrolases"/>
    <property type="match status" value="1"/>
</dbReference>
<dbReference type="PROSITE" id="PS50088">
    <property type="entry name" value="ANK_REPEAT"/>
    <property type="match status" value="1"/>
</dbReference>
<dbReference type="SMART" id="SM00248">
    <property type="entry name" value="ANK"/>
    <property type="match status" value="3"/>
</dbReference>
<keyword evidence="1" id="KW-0677">Repeat</keyword>
<dbReference type="Pfam" id="PF24883">
    <property type="entry name" value="NPHP3_N"/>
    <property type="match status" value="1"/>
</dbReference>